<comment type="caution">
    <text evidence="2">The sequence shown here is derived from an EMBL/GenBank/DDBJ whole genome shotgun (WGS) entry which is preliminary data.</text>
</comment>
<dbReference type="Proteomes" id="UP000824120">
    <property type="component" value="Chromosome 4"/>
</dbReference>
<feature type="region of interest" description="Disordered" evidence="1">
    <location>
        <begin position="67"/>
        <end position="95"/>
    </location>
</feature>
<organism evidence="2 3">
    <name type="scientific">Solanum commersonii</name>
    <name type="common">Commerson's wild potato</name>
    <name type="synonym">Commerson's nightshade</name>
    <dbReference type="NCBI Taxonomy" id="4109"/>
    <lineage>
        <taxon>Eukaryota</taxon>
        <taxon>Viridiplantae</taxon>
        <taxon>Streptophyta</taxon>
        <taxon>Embryophyta</taxon>
        <taxon>Tracheophyta</taxon>
        <taxon>Spermatophyta</taxon>
        <taxon>Magnoliopsida</taxon>
        <taxon>eudicotyledons</taxon>
        <taxon>Gunneridae</taxon>
        <taxon>Pentapetalae</taxon>
        <taxon>asterids</taxon>
        <taxon>lamiids</taxon>
        <taxon>Solanales</taxon>
        <taxon>Solanaceae</taxon>
        <taxon>Solanoideae</taxon>
        <taxon>Solaneae</taxon>
        <taxon>Solanum</taxon>
    </lineage>
</organism>
<dbReference type="EMBL" id="JACXVP010000004">
    <property type="protein sequence ID" value="KAG5612903.1"/>
    <property type="molecule type" value="Genomic_DNA"/>
</dbReference>
<proteinExistence type="predicted"/>
<accession>A0A9J5ZL90</accession>
<evidence type="ECO:0000313" key="2">
    <source>
        <dbReference type="EMBL" id="KAG5612903.1"/>
    </source>
</evidence>
<gene>
    <name evidence="2" type="ORF">H5410_024184</name>
</gene>
<evidence type="ECO:0000313" key="3">
    <source>
        <dbReference type="Proteomes" id="UP000824120"/>
    </source>
</evidence>
<protein>
    <submittedName>
        <fullName evidence="2">Uncharacterized protein</fullName>
    </submittedName>
</protein>
<reference evidence="2 3" key="1">
    <citation type="submission" date="2020-09" db="EMBL/GenBank/DDBJ databases">
        <title>De no assembly of potato wild relative species, Solanum commersonii.</title>
        <authorList>
            <person name="Cho K."/>
        </authorList>
    </citation>
    <scope>NUCLEOTIDE SEQUENCE [LARGE SCALE GENOMIC DNA]</scope>
    <source>
        <strain evidence="2">LZ3.2</strain>
        <tissue evidence="2">Leaf</tissue>
    </source>
</reference>
<keyword evidence="3" id="KW-1185">Reference proteome</keyword>
<sequence>MWPPCLAFLNGDRLHTRRRRDRPPQACIVEAQAAPQPKRSGYVRSVKSVIASEQSVTDPIYLPVIHPVTSRSPKKPQEASNISMRSMKQFLDSKH</sequence>
<name>A0A9J5ZL90_SOLCO</name>
<evidence type="ECO:0000256" key="1">
    <source>
        <dbReference type="SAM" id="MobiDB-lite"/>
    </source>
</evidence>
<dbReference type="AlphaFoldDB" id="A0A9J5ZL90"/>